<reference evidence="2 8" key="2">
    <citation type="submission" date="2018-06" db="EMBL/GenBank/DDBJ databases">
        <authorList>
            <consortium name="Pathogen Informatics"/>
            <person name="Doyle S."/>
        </authorList>
    </citation>
    <scope>NUCLEOTIDE SEQUENCE [LARGE SCALE GENOMIC DNA]</scope>
    <source>
        <strain evidence="2 8">NCTC11679</strain>
    </source>
</reference>
<dbReference type="Proteomes" id="UP000258253">
    <property type="component" value="Unassembled WGS sequence"/>
</dbReference>
<organism evidence="5 9">
    <name type="scientific">Klebsiella pneumoniae</name>
    <dbReference type="NCBI Taxonomy" id="573"/>
    <lineage>
        <taxon>Bacteria</taxon>
        <taxon>Pseudomonadati</taxon>
        <taxon>Pseudomonadota</taxon>
        <taxon>Gammaproteobacteria</taxon>
        <taxon>Enterobacterales</taxon>
        <taxon>Enterobacteriaceae</taxon>
        <taxon>Klebsiella/Raoultella group</taxon>
        <taxon>Klebsiella</taxon>
        <taxon>Klebsiella pneumoniae complex</taxon>
    </lineage>
</organism>
<name>A0A0C7KGA5_KLEPN</name>
<dbReference type="KEGG" id="kpx:PMK1_03362"/>
<reference evidence="1 7" key="1">
    <citation type="submission" date="2014-10" db="EMBL/GenBank/DDBJ databases">
        <title>Plasmid movement, recombination, and chromosomal integration amongst multidrug resistant commensal Escherichia coli clones within a single commercial turkey flock.</title>
        <authorList>
            <person name="Lang K."/>
            <person name="Dorn K."/>
            <person name="Danzeisen J."/>
            <person name="Johnson T."/>
        </authorList>
    </citation>
    <scope>NUCLEOTIDE SEQUENCE [LARGE SCALE GENOMIC DNA]</scope>
    <source>
        <strain evidence="1 7">UMNturkey9</strain>
    </source>
</reference>
<dbReference type="EMBL" id="UKGE01000016">
    <property type="protein sequence ID" value="SXN32900.1"/>
    <property type="molecule type" value="Genomic_DNA"/>
</dbReference>
<evidence type="ECO:0000313" key="11">
    <source>
        <dbReference type="Proteomes" id="UP000259975"/>
    </source>
</evidence>
<evidence type="ECO:0000313" key="5">
    <source>
        <dbReference type="EMBL" id="SYR34784.1"/>
    </source>
</evidence>
<dbReference type="Proteomes" id="UP000258798">
    <property type="component" value="Unassembled WGS sequence"/>
</dbReference>
<reference evidence="9 10" key="3">
    <citation type="submission" date="2018-08" db="EMBL/GenBank/DDBJ databases">
        <authorList>
            <consortium name="Pathogen Informatics"/>
        </authorList>
    </citation>
    <scope>NUCLEOTIDE SEQUENCE [LARGE SCALE GENOMIC DNA]</scope>
    <source>
        <strain evidence="4 11">EuSCAPE_AT029</strain>
        <strain evidence="5 9">EuSCAPE_HU047</strain>
        <strain evidence="3 10">EuSCAPE_TR125</strain>
    </source>
</reference>
<evidence type="ECO:0000313" key="3">
    <source>
        <dbReference type="EMBL" id="SWT17244.1"/>
    </source>
</evidence>
<evidence type="ECO:0000313" key="10">
    <source>
        <dbReference type="Proteomes" id="UP000258798"/>
    </source>
</evidence>
<evidence type="ECO:0000313" key="7">
    <source>
        <dbReference type="Proteomes" id="UP000031820"/>
    </source>
</evidence>
<dbReference type="Proteomes" id="UP000255239">
    <property type="component" value="Unassembled WGS sequence"/>
</dbReference>
<sequence length="63" mass="6946">MMQMFKYPQGEGGRSGRIGCQPATAYRSVLPFYLRLTPLLSRFVTRTLGPQTVNSKGGMGDGY</sequence>
<dbReference type="Proteomes" id="UP000269921">
    <property type="component" value="Unassembled WGS sequence"/>
</dbReference>
<dbReference type="AlphaFoldDB" id="A0A0C7KGA5"/>
<dbReference type="EMBL" id="UGMG01000001">
    <property type="protein sequence ID" value="STV66011.1"/>
    <property type="molecule type" value="Genomic_DNA"/>
</dbReference>
<dbReference type="EMBL" id="JRRF01000043">
    <property type="protein sequence ID" value="KII00961.1"/>
    <property type="molecule type" value="Genomic_DNA"/>
</dbReference>
<protein>
    <submittedName>
        <fullName evidence="5">Uncharacterized protein</fullName>
    </submittedName>
</protein>
<dbReference type="EMBL" id="ULCI01000005">
    <property type="protein sequence ID" value="SYR34784.1"/>
    <property type="molecule type" value="Genomic_DNA"/>
</dbReference>
<gene>
    <name evidence="6" type="ORF">BANRA_04960</name>
    <name evidence="1" type="ORF">LS45_27730</name>
    <name evidence="2" type="ORF">NCTC11679_03594</name>
    <name evidence="4" type="ORF">SAMEA3499901_03947</name>
    <name evidence="5" type="ORF">SAMEA3538828_01494</name>
    <name evidence="3" type="ORF">SAMEA3729652_03381</name>
</gene>
<dbReference type="Proteomes" id="UP000259975">
    <property type="component" value="Unassembled WGS sequence"/>
</dbReference>
<dbReference type="InterPro" id="IPR057789">
    <property type="entry name" value="YmjE-like"/>
</dbReference>
<dbReference type="EMBL" id="UJRG01000010">
    <property type="protein sequence ID" value="SWT17244.1"/>
    <property type="molecule type" value="Genomic_DNA"/>
</dbReference>
<evidence type="ECO:0000313" key="9">
    <source>
        <dbReference type="Proteomes" id="UP000258253"/>
    </source>
</evidence>
<dbReference type="Proteomes" id="UP000031820">
    <property type="component" value="Unassembled WGS sequence"/>
</dbReference>
<evidence type="ECO:0000313" key="2">
    <source>
        <dbReference type="EMBL" id="STV66011.1"/>
    </source>
</evidence>
<reference evidence="6 12" key="4">
    <citation type="submission" date="2018-10" db="EMBL/GenBank/DDBJ databases">
        <authorList>
            <person name="Noll B N."/>
        </authorList>
    </citation>
    <scope>NUCLEOTIDE SEQUENCE [LARGE SCALE GENOMIC DNA]</scope>
    <source>
        <strain evidence="6">Kpneu006</strain>
    </source>
</reference>
<evidence type="ECO:0000313" key="12">
    <source>
        <dbReference type="Proteomes" id="UP000269921"/>
    </source>
</evidence>
<proteinExistence type="predicted"/>
<accession>A0A4V0GV40</accession>
<evidence type="ECO:0000313" key="1">
    <source>
        <dbReference type="EMBL" id="KII00961.1"/>
    </source>
</evidence>
<dbReference type="RefSeq" id="WP_004176616.1">
    <property type="nucleotide sequence ID" value="NZ_BAABZX010000017.1"/>
</dbReference>
<evidence type="ECO:0000313" key="4">
    <source>
        <dbReference type="EMBL" id="SXN32900.1"/>
    </source>
</evidence>
<dbReference type="Pfam" id="PF23692">
    <property type="entry name" value="YmjE"/>
    <property type="match status" value="1"/>
</dbReference>
<evidence type="ECO:0000313" key="8">
    <source>
        <dbReference type="Proteomes" id="UP000255239"/>
    </source>
</evidence>
<evidence type="ECO:0000313" key="6">
    <source>
        <dbReference type="EMBL" id="VCV80887.1"/>
    </source>
</evidence>
<accession>A0A0C7KGA5</accession>
<dbReference type="EMBL" id="UWVH01000001">
    <property type="protein sequence ID" value="VCV80887.1"/>
    <property type="molecule type" value="Genomic_DNA"/>
</dbReference>